<dbReference type="OMA" id="PLMEQAN"/>
<organism evidence="1 2">
    <name type="scientific">Drosophila busckii</name>
    <name type="common">Fruit fly</name>
    <dbReference type="NCBI Taxonomy" id="30019"/>
    <lineage>
        <taxon>Eukaryota</taxon>
        <taxon>Metazoa</taxon>
        <taxon>Ecdysozoa</taxon>
        <taxon>Arthropoda</taxon>
        <taxon>Hexapoda</taxon>
        <taxon>Insecta</taxon>
        <taxon>Pterygota</taxon>
        <taxon>Neoptera</taxon>
        <taxon>Endopterygota</taxon>
        <taxon>Diptera</taxon>
        <taxon>Brachycera</taxon>
        <taxon>Muscomorpha</taxon>
        <taxon>Ephydroidea</taxon>
        <taxon>Drosophilidae</taxon>
        <taxon>Drosophila</taxon>
    </lineage>
</organism>
<sequence length="181" mass="20586">MVNVTLLQDALNVSLTTRKAAMELFIEQTEAIDHMNLTEAKRHYGFQDISLSYPLMEQANASEFEDQVHNVTEYVATEAPKIYDSLYILSAVMKRLVQDKLLHRDHYNKHTQYIVEKVDHNMAMAANLSGIPDNTTIDVPSTFNTKYSSPAYGLSMEVIKLLDLISKKYQLALQYLQPAQG</sequence>
<evidence type="ECO:0000313" key="1">
    <source>
        <dbReference type="EMBL" id="ALC49577.1"/>
    </source>
</evidence>
<proteinExistence type="predicted"/>
<name>A0A0M4ET30_DROBS</name>
<reference evidence="1 2" key="1">
    <citation type="submission" date="2015-08" db="EMBL/GenBank/DDBJ databases">
        <title>Ancestral chromatin configuration constrains chromatin evolution on differentiating sex chromosomes in Drosophila.</title>
        <authorList>
            <person name="Zhou Q."/>
            <person name="Bachtrog D."/>
        </authorList>
    </citation>
    <scope>NUCLEOTIDE SEQUENCE [LARGE SCALE GENOMIC DNA]</scope>
    <source>
        <tissue evidence="1">Whole larvae</tissue>
    </source>
</reference>
<gene>
    <name evidence="1" type="ORF">Dbus_chrXg1433</name>
</gene>
<evidence type="ECO:0000313" key="2">
    <source>
        <dbReference type="Proteomes" id="UP000494163"/>
    </source>
</evidence>
<keyword evidence="2" id="KW-1185">Reference proteome</keyword>
<dbReference type="EMBL" id="CP012528">
    <property type="protein sequence ID" value="ALC49577.1"/>
    <property type="molecule type" value="Genomic_DNA"/>
</dbReference>
<dbReference type="AlphaFoldDB" id="A0A0M4ET30"/>
<accession>A0A0M4ET30</accession>
<dbReference type="Proteomes" id="UP000494163">
    <property type="component" value="Chromosome X"/>
</dbReference>
<protein>
    <submittedName>
        <fullName evidence="1">Maker345</fullName>
    </submittedName>
</protein>